<reference evidence="1" key="1">
    <citation type="submission" date="2022-12" db="EMBL/GenBank/DDBJ databases">
        <title>Reference genome sequencing for broad-spectrum identification of bacterial and archaeal isolates by mass spectrometry.</title>
        <authorList>
            <person name="Sekiguchi Y."/>
            <person name="Tourlousse D.M."/>
        </authorList>
    </citation>
    <scope>NUCLEOTIDE SEQUENCE</scope>
    <source>
        <strain evidence="1">ASRB1</strain>
    </source>
</reference>
<dbReference type="EMBL" id="BSDR01000001">
    <property type="protein sequence ID" value="GLI35574.1"/>
    <property type="molecule type" value="Genomic_DNA"/>
</dbReference>
<sequence>MMETHEDVIAQKRLPRVGQTVRSKKYGTLWRVMEKREVWQPTSDDPETGKPRMLPAIYLSYWRIKEGVLPGAGKMLGYVYTLHDTTFETNWEVVG</sequence>
<dbReference type="RefSeq" id="WP_281795530.1">
    <property type="nucleotide sequence ID" value="NZ_BSDR01000001.1"/>
</dbReference>
<protein>
    <submittedName>
        <fullName evidence="1">Uncharacterized protein</fullName>
    </submittedName>
</protein>
<dbReference type="Proteomes" id="UP001144372">
    <property type="component" value="Unassembled WGS sequence"/>
</dbReference>
<evidence type="ECO:0000313" key="2">
    <source>
        <dbReference type="Proteomes" id="UP001144372"/>
    </source>
</evidence>
<name>A0A9W6FVE5_9BACT</name>
<keyword evidence="2" id="KW-1185">Reference proteome</keyword>
<organism evidence="1 2">
    <name type="scientific">Desulforhabdus amnigena</name>
    <dbReference type="NCBI Taxonomy" id="40218"/>
    <lineage>
        <taxon>Bacteria</taxon>
        <taxon>Pseudomonadati</taxon>
        <taxon>Thermodesulfobacteriota</taxon>
        <taxon>Syntrophobacteria</taxon>
        <taxon>Syntrophobacterales</taxon>
        <taxon>Syntrophobacteraceae</taxon>
        <taxon>Desulforhabdus</taxon>
    </lineage>
</organism>
<gene>
    <name evidence="1" type="ORF">DAMNIGENAA_30070</name>
</gene>
<proteinExistence type="predicted"/>
<evidence type="ECO:0000313" key="1">
    <source>
        <dbReference type="EMBL" id="GLI35574.1"/>
    </source>
</evidence>
<dbReference type="AlphaFoldDB" id="A0A9W6FVE5"/>
<accession>A0A9W6FVE5</accession>
<comment type="caution">
    <text evidence="1">The sequence shown here is derived from an EMBL/GenBank/DDBJ whole genome shotgun (WGS) entry which is preliminary data.</text>
</comment>